<reference evidence="1" key="1">
    <citation type="submission" date="2025-08" db="UniProtKB">
        <authorList>
            <consortium name="Ensembl"/>
        </authorList>
    </citation>
    <scope>IDENTIFICATION</scope>
</reference>
<protein>
    <submittedName>
        <fullName evidence="1">Uncharacterized protein</fullName>
    </submittedName>
</protein>
<dbReference type="AlphaFoldDB" id="A0A8C5WPR4"/>
<sequence>MLIPLYGKILHSLDTYSIYWPPKTSLSLIITGPFLGIQPPLFFFSSMNVVVGAPRANTSQPGVIEAGAVYLCPWKPNGGTCIPIEFDTEVRKLGVITVKTFKSKQWFGASVNTWKQSIMACAPLQHWNAMDNKEEATKTPVGSCFLATGDHQNFSEYSPCRQIHMHSAYKSGLSGKYCIHMVRKRGRWAM</sequence>
<dbReference type="GO" id="GO:0007229">
    <property type="term" value="P:integrin-mediated signaling pathway"/>
    <property type="evidence" value="ECO:0007669"/>
    <property type="project" value="TreeGrafter"/>
</dbReference>
<dbReference type="GO" id="GO:0009897">
    <property type="term" value="C:external side of plasma membrane"/>
    <property type="evidence" value="ECO:0007669"/>
    <property type="project" value="TreeGrafter"/>
</dbReference>
<dbReference type="GO" id="GO:0005178">
    <property type="term" value="F:integrin binding"/>
    <property type="evidence" value="ECO:0007669"/>
    <property type="project" value="TreeGrafter"/>
</dbReference>
<dbReference type="Gene3D" id="2.130.10.130">
    <property type="entry name" value="Integrin alpha, N-terminal"/>
    <property type="match status" value="1"/>
</dbReference>
<evidence type="ECO:0000313" key="1">
    <source>
        <dbReference type="Ensembl" id="ENSLLTP00000004713.1"/>
    </source>
</evidence>
<dbReference type="PANTHER" id="PTHR23220:SF73">
    <property type="entry name" value="INTEGRIN ALPHA-IIB"/>
    <property type="match status" value="1"/>
</dbReference>
<dbReference type="InterPro" id="IPR028994">
    <property type="entry name" value="Integrin_alpha_N"/>
</dbReference>
<dbReference type="PANTHER" id="PTHR23220">
    <property type="entry name" value="INTEGRIN ALPHA"/>
    <property type="match status" value="1"/>
</dbReference>
<evidence type="ECO:0000313" key="2">
    <source>
        <dbReference type="Proteomes" id="UP000694406"/>
    </source>
</evidence>
<reference evidence="1" key="2">
    <citation type="submission" date="2025-09" db="UniProtKB">
        <authorList>
            <consortium name="Ensembl"/>
        </authorList>
    </citation>
    <scope>IDENTIFICATION</scope>
</reference>
<dbReference type="GO" id="GO:0007160">
    <property type="term" value="P:cell-matrix adhesion"/>
    <property type="evidence" value="ECO:0007669"/>
    <property type="project" value="TreeGrafter"/>
</dbReference>
<dbReference type="GO" id="GO:0098609">
    <property type="term" value="P:cell-cell adhesion"/>
    <property type="evidence" value="ECO:0007669"/>
    <property type="project" value="TreeGrafter"/>
</dbReference>
<dbReference type="SUPFAM" id="SSF69318">
    <property type="entry name" value="Integrin alpha N-terminal domain"/>
    <property type="match status" value="1"/>
</dbReference>
<keyword evidence="2" id="KW-1185">Reference proteome</keyword>
<dbReference type="Ensembl" id="ENSLLTT00000004908.1">
    <property type="protein sequence ID" value="ENSLLTP00000004713.1"/>
    <property type="gene ID" value="ENSLLTG00000003596.1"/>
</dbReference>
<organism evidence="1 2">
    <name type="scientific">Laticauda laticaudata</name>
    <name type="common">Blue-ringed sea krait</name>
    <name type="synonym">Blue-lipped sea krait</name>
    <dbReference type="NCBI Taxonomy" id="8630"/>
    <lineage>
        <taxon>Eukaryota</taxon>
        <taxon>Metazoa</taxon>
        <taxon>Chordata</taxon>
        <taxon>Craniata</taxon>
        <taxon>Vertebrata</taxon>
        <taxon>Euteleostomi</taxon>
        <taxon>Lepidosauria</taxon>
        <taxon>Squamata</taxon>
        <taxon>Bifurcata</taxon>
        <taxon>Unidentata</taxon>
        <taxon>Episquamata</taxon>
        <taxon>Toxicofera</taxon>
        <taxon>Serpentes</taxon>
        <taxon>Colubroidea</taxon>
        <taxon>Elapidae</taxon>
        <taxon>Laticaudinae</taxon>
        <taxon>Laticauda</taxon>
    </lineage>
</organism>
<dbReference type="Proteomes" id="UP000694406">
    <property type="component" value="Unplaced"/>
</dbReference>
<dbReference type="GO" id="GO:0001525">
    <property type="term" value="P:angiogenesis"/>
    <property type="evidence" value="ECO:0007669"/>
    <property type="project" value="TreeGrafter"/>
</dbReference>
<name>A0A8C5WPR4_LATLA</name>
<accession>A0A8C5WPR4</accession>
<dbReference type="GO" id="GO:0008305">
    <property type="term" value="C:integrin complex"/>
    <property type="evidence" value="ECO:0007669"/>
    <property type="project" value="TreeGrafter"/>
</dbReference>
<dbReference type="GO" id="GO:0033627">
    <property type="term" value="P:cell adhesion mediated by integrin"/>
    <property type="evidence" value="ECO:0007669"/>
    <property type="project" value="TreeGrafter"/>
</dbReference>
<proteinExistence type="predicted"/>
<dbReference type="GeneTree" id="ENSGT00940000160724"/>